<proteinExistence type="predicted"/>
<name>X1FE11_9ZZZZ</name>
<accession>X1FE11</accession>
<gene>
    <name evidence="1" type="ORF">S03H2_16785</name>
</gene>
<protein>
    <submittedName>
        <fullName evidence="1">Uncharacterized protein</fullName>
    </submittedName>
</protein>
<sequence>MSSTNQYGLSRYIPLEIKRAVRQKCGFGCVVCGSTIYQYHHFDPPFNEAKQHNPN</sequence>
<dbReference type="EMBL" id="BARU01008598">
    <property type="protein sequence ID" value="GAH43227.1"/>
    <property type="molecule type" value="Genomic_DNA"/>
</dbReference>
<evidence type="ECO:0000313" key="1">
    <source>
        <dbReference type="EMBL" id="GAH43227.1"/>
    </source>
</evidence>
<dbReference type="AlphaFoldDB" id="X1FE11"/>
<feature type="non-terminal residue" evidence="1">
    <location>
        <position position="55"/>
    </location>
</feature>
<comment type="caution">
    <text evidence="1">The sequence shown here is derived from an EMBL/GenBank/DDBJ whole genome shotgun (WGS) entry which is preliminary data.</text>
</comment>
<organism evidence="1">
    <name type="scientific">marine sediment metagenome</name>
    <dbReference type="NCBI Taxonomy" id="412755"/>
    <lineage>
        <taxon>unclassified sequences</taxon>
        <taxon>metagenomes</taxon>
        <taxon>ecological metagenomes</taxon>
    </lineage>
</organism>
<reference evidence="1" key="1">
    <citation type="journal article" date="2014" name="Front. Microbiol.">
        <title>High frequency of phylogenetically diverse reductive dehalogenase-homologous genes in deep subseafloor sedimentary metagenomes.</title>
        <authorList>
            <person name="Kawai M."/>
            <person name="Futagami T."/>
            <person name="Toyoda A."/>
            <person name="Takaki Y."/>
            <person name="Nishi S."/>
            <person name="Hori S."/>
            <person name="Arai W."/>
            <person name="Tsubouchi T."/>
            <person name="Morono Y."/>
            <person name="Uchiyama I."/>
            <person name="Ito T."/>
            <person name="Fujiyama A."/>
            <person name="Inagaki F."/>
            <person name="Takami H."/>
        </authorList>
    </citation>
    <scope>NUCLEOTIDE SEQUENCE</scope>
    <source>
        <strain evidence="1">Expedition CK06-06</strain>
    </source>
</reference>